<gene>
    <name evidence="3" type="primary">tusA</name>
    <name evidence="3" type="ORF">OCH7691_03538</name>
</gene>
<dbReference type="RefSeq" id="WP_085884872.1">
    <property type="nucleotide sequence ID" value="NZ_FWFR01000003.1"/>
</dbReference>
<evidence type="ECO:0000256" key="1">
    <source>
        <dbReference type="ARBA" id="ARBA00008984"/>
    </source>
</evidence>
<dbReference type="EC" id="2.8.1.-" evidence="3"/>
<evidence type="ECO:0000313" key="3">
    <source>
        <dbReference type="EMBL" id="SLN72993.1"/>
    </source>
</evidence>
<dbReference type="Gene3D" id="3.30.110.40">
    <property type="entry name" value="TusA-like domain"/>
    <property type="match status" value="1"/>
</dbReference>
<dbReference type="InterPro" id="IPR036868">
    <property type="entry name" value="TusA-like_sf"/>
</dbReference>
<dbReference type="PANTHER" id="PTHR33279:SF2">
    <property type="entry name" value="SULFUR CARRIER PROTEIN TUSA"/>
    <property type="match status" value="1"/>
</dbReference>
<protein>
    <submittedName>
        <fullName evidence="3">Sulfurtransferase TusA</fullName>
        <ecNumber evidence="3">2.8.1.-</ecNumber>
    </submittedName>
</protein>
<dbReference type="InParanoid" id="A0A1Y5TUL8"/>
<dbReference type="Proteomes" id="UP000193200">
    <property type="component" value="Unassembled WGS sequence"/>
</dbReference>
<dbReference type="Pfam" id="PF01206">
    <property type="entry name" value="TusA"/>
    <property type="match status" value="1"/>
</dbReference>
<reference evidence="3 4" key="1">
    <citation type="submission" date="2017-03" db="EMBL/GenBank/DDBJ databases">
        <authorList>
            <person name="Afonso C.L."/>
            <person name="Miller P.J."/>
            <person name="Scott M.A."/>
            <person name="Spackman E."/>
            <person name="Goraichik I."/>
            <person name="Dimitrov K.M."/>
            <person name="Suarez D.L."/>
            <person name="Swayne D.E."/>
        </authorList>
    </citation>
    <scope>NUCLEOTIDE SEQUENCE [LARGE SCALE GENOMIC DNA]</scope>
    <source>
        <strain evidence="3 4">CECT 7691</strain>
    </source>
</reference>
<keyword evidence="3" id="KW-0808">Transferase</keyword>
<dbReference type="CDD" id="cd00291">
    <property type="entry name" value="SirA_YedF_YeeD"/>
    <property type="match status" value="1"/>
</dbReference>
<dbReference type="AlphaFoldDB" id="A0A1Y5TUL8"/>
<dbReference type="EMBL" id="FWFR01000003">
    <property type="protein sequence ID" value="SLN72993.1"/>
    <property type="molecule type" value="Genomic_DNA"/>
</dbReference>
<sequence length="89" mass="9426">MPETNRLAAEGAVLDTSGLACPLPVLKARKALRDVAPGNILTIIATDPASVIDFRHFCDVSGNELVSQTESAGIFTYVIRRGEATAGKR</sequence>
<organism evidence="3 4">
    <name type="scientific">Oceanibacterium hippocampi</name>
    <dbReference type="NCBI Taxonomy" id="745714"/>
    <lineage>
        <taxon>Bacteria</taxon>
        <taxon>Pseudomonadati</taxon>
        <taxon>Pseudomonadota</taxon>
        <taxon>Alphaproteobacteria</taxon>
        <taxon>Sneathiellales</taxon>
        <taxon>Sneathiellaceae</taxon>
        <taxon>Oceanibacterium</taxon>
    </lineage>
</organism>
<dbReference type="FunCoup" id="A0A1Y5TUL8">
    <property type="interactions" value="252"/>
</dbReference>
<dbReference type="PANTHER" id="PTHR33279">
    <property type="entry name" value="SULFUR CARRIER PROTEIN YEDF-RELATED"/>
    <property type="match status" value="1"/>
</dbReference>
<dbReference type="InterPro" id="IPR001455">
    <property type="entry name" value="TusA-like"/>
</dbReference>
<proteinExistence type="inferred from homology"/>
<keyword evidence="4" id="KW-1185">Reference proteome</keyword>
<accession>A0A1Y5TUL8</accession>
<dbReference type="PROSITE" id="PS01148">
    <property type="entry name" value="UPF0033"/>
    <property type="match status" value="1"/>
</dbReference>
<evidence type="ECO:0000259" key="2">
    <source>
        <dbReference type="PROSITE" id="PS01148"/>
    </source>
</evidence>
<comment type="similarity">
    <text evidence="1">Belongs to the sulfur carrier protein TusA family.</text>
</comment>
<dbReference type="SUPFAM" id="SSF64307">
    <property type="entry name" value="SirA-like"/>
    <property type="match status" value="1"/>
</dbReference>
<feature type="domain" description="UPF0033" evidence="2">
    <location>
        <begin position="14"/>
        <end position="38"/>
    </location>
</feature>
<dbReference type="OrthoDB" id="9797551at2"/>
<name>A0A1Y5TUL8_9PROT</name>
<evidence type="ECO:0000313" key="4">
    <source>
        <dbReference type="Proteomes" id="UP000193200"/>
    </source>
</evidence>
<dbReference type="GO" id="GO:0016740">
    <property type="term" value="F:transferase activity"/>
    <property type="evidence" value="ECO:0007669"/>
    <property type="project" value="UniProtKB-KW"/>
</dbReference>